<dbReference type="Pfam" id="PF04565">
    <property type="entry name" value="RNA_pol_Rpb2_3"/>
    <property type="match status" value="1"/>
</dbReference>
<evidence type="ECO:0000259" key="16">
    <source>
        <dbReference type="Pfam" id="PF04561"/>
    </source>
</evidence>
<evidence type="ECO:0000256" key="4">
    <source>
        <dbReference type="ARBA" id="ARBA00022679"/>
    </source>
</evidence>
<dbReference type="Gene3D" id="3.90.1110.10">
    <property type="entry name" value="RNA polymerase Rpb2, domain 2"/>
    <property type="match status" value="1"/>
</dbReference>
<feature type="domain" description="RNA polymerase Rpb2" evidence="18">
    <location>
        <begin position="449"/>
        <end position="513"/>
    </location>
</feature>
<evidence type="ECO:0000256" key="3">
    <source>
        <dbReference type="ARBA" id="ARBA00022478"/>
    </source>
</evidence>
<keyword evidence="7" id="KW-0863">Zinc-finger</keyword>
<dbReference type="Gene3D" id="2.40.270.10">
    <property type="entry name" value="DNA-directed RNA polymerase, subunit 2, domain 6"/>
    <property type="match status" value="1"/>
</dbReference>
<keyword evidence="3 13" id="KW-0240">DNA-directed RNA polymerase</keyword>
<reference evidence="22" key="2">
    <citation type="submission" date="2012-10" db="EMBL/GenBank/DDBJ databases">
        <authorList>
            <consortium name="The Broad Institute Genome Sequencing Platform"/>
            <consortium name="The Broad Institute Genome Sequencing Center for Infectious Disease"/>
            <person name="Cuomo C."/>
            <person name="Troemel E."/>
            <person name="Walker B."/>
            <person name="Young S.K."/>
            <person name="Zeng Q."/>
            <person name="Gargeya S."/>
            <person name="Fitzgerald M."/>
            <person name="Haas B."/>
            <person name="Abouelleil A."/>
            <person name="Alvarado L."/>
            <person name="Arachchi H.M."/>
            <person name="Berlin A.M."/>
            <person name="Chapman S.B."/>
            <person name="Goldberg J."/>
            <person name="Griggs A."/>
            <person name="Gujja S."/>
            <person name="Hansen M."/>
            <person name="Howarth C."/>
            <person name="Imamovic A."/>
            <person name="Larimer J."/>
            <person name="McCowan C."/>
            <person name="Murphy C."/>
            <person name="Neiman D."/>
            <person name="Pearson M."/>
            <person name="Priest M."/>
            <person name="Roberts A."/>
            <person name="Saif S."/>
            <person name="Shea T."/>
            <person name="Sisk P."/>
            <person name="Sykes S."/>
            <person name="Wortman J."/>
            <person name="Nusbaum C."/>
            <person name="Birren B."/>
        </authorList>
    </citation>
    <scope>NUCLEOTIDE SEQUENCE</scope>
    <source>
        <strain evidence="22">ERTm6</strain>
    </source>
</reference>
<dbReference type="PANTHER" id="PTHR20856">
    <property type="entry name" value="DNA-DIRECTED RNA POLYMERASE I SUBUNIT 2"/>
    <property type="match status" value="1"/>
</dbReference>
<dbReference type="Pfam" id="PF00562">
    <property type="entry name" value="RNA_pol_Rpb2_6"/>
    <property type="match status" value="1"/>
</dbReference>
<evidence type="ECO:0000259" key="15">
    <source>
        <dbReference type="Pfam" id="PF04560"/>
    </source>
</evidence>
<dbReference type="EMBL" id="JH604636">
    <property type="protein sequence ID" value="EHY65222.1"/>
    <property type="molecule type" value="Genomic_DNA"/>
</dbReference>
<evidence type="ECO:0000256" key="12">
    <source>
        <dbReference type="RuleBase" id="RU000434"/>
    </source>
</evidence>
<comment type="function">
    <text evidence="13">DNA-dependent RNA polymerase catalyzes the transcription of DNA into RNA using the four ribonucleoside triphosphates as substrates.</text>
</comment>
<dbReference type="Gene3D" id="2.40.50.150">
    <property type="match status" value="1"/>
</dbReference>
<proteinExistence type="inferred from homology"/>
<evidence type="ECO:0000313" key="23">
    <source>
        <dbReference type="Proteomes" id="UP000054524"/>
    </source>
</evidence>
<evidence type="ECO:0000259" key="20">
    <source>
        <dbReference type="Pfam" id="PF04567"/>
    </source>
</evidence>
<dbReference type="SUPFAM" id="SSF64484">
    <property type="entry name" value="beta and beta-prime subunits of DNA dependent RNA-polymerase"/>
    <property type="match status" value="1"/>
</dbReference>
<feature type="domain" description="RNA polymerase Rpb2" evidence="15">
    <location>
        <begin position="1040"/>
        <end position="1131"/>
    </location>
</feature>
<dbReference type="FunFam" id="3.90.1100.10:FF:000003">
    <property type="entry name" value="DNA-directed RNA polymerase subunit beta"/>
    <property type="match status" value="1"/>
</dbReference>
<dbReference type="GO" id="GO:0008270">
    <property type="term" value="F:zinc ion binding"/>
    <property type="evidence" value="ECO:0007669"/>
    <property type="project" value="UniProtKB-KW"/>
</dbReference>
<feature type="domain" description="RNA polymerase Rpb2" evidence="19">
    <location>
        <begin position="548"/>
        <end position="609"/>
    </location>
</feature>
<dbReference type="InterPro" id="IPR007646">
    <property type="entry name" value="RNA_pol_Rpb2_4"/>
</dbReference>
<dbReference type="InterPro" id="IPR007120">
    <property type="entry name" value="DNA-dir_RNAP_su2_dom"/>
</dbReference>
<dbReference type="CDD" id="cd00653">
    <property type="entry name" value="RNA_pol_B_RPB2"/>
    <property type="match status" value="1"/>
</dbReference>
<dbReference type="GO" id="GO:0000428">
    <property type="term" value="C:DNA-directed RNA polymerase complex"/>
    <property type="evidence" value="ECO:0007669"/>
    <property type="project" value="UniProtKB-KW"/>
</dbReference>
<dbReference type="Proteomes" id="UP000054524">
    <property type="component" value="Unassembled WGS sequence"/>
</dbReference>
<evidence type="ECO:0000256" key="10">
    <source>
        <dbReference type="ARBA" id="ARBA00023242"/>
    </source>
</evidence>
<dbReference type="InterPro" id="IPR007645">
    <property type="entry name" value="RNA_pol_Rpb2_3"/>
</dbReference>
<evidence type="ECO:0000256" key="8">
    <source>
        <dbReference type="ARBA" id="ARBA00022833"/>
    </source>
</evidence>
<dbReference type="InterPro" id="IPR037034">
    <property type="entry name" value="RNA_pol_Rpb2_2_sf"/>
</dbReference>
<dbReference type="PROSITE" id="PS01166">
    <property type="entry name" value="RNA_POL_BETA"/>
    <property type="match status" value="1"/>
</dbReference>
<dbReference type="GO" id="GO:0032549">
    <property type="term" value="F:ribonucleoside binding"/>
    <property type="evidence" value="ECO:0007669"/>
    <property type="project" value="InterPro"/>
</dbReference>
<evidence type="ECO:0000313" key="21">
    <source>
        <dbReference type="EMBL" id="EHY65222.1"/>
    </source>
</evidence>
<dbReference type="NCBIfam" id="NF007175">
    <property type="entry name" value="PRK09606.1"/>
    <property type="match status" value="1"/>
</dbReference>
<dbReference type="AlphaFoldDB" id="H8ZDJ7"/>
<dbReference type="Pfam" id="PF04566">
    <property type="entry name" value="RNA_pol_Rpb2_4"/>
    <property type="match status" value="1"/>
</dbReference>
<evidence type="ECO:0000259" key="14">
    <source>
        <dbReference type="Pfam" id="PF00562"/>
    </source>
</evidence>
<dbReference type="Pfam" id="PF04567">
    <property type="entry name" value="RNA_pol_Rpb2_5"/>
    <property type="match status" value="1"/>
</dbReference>
<dbReference type="InterPro" id="IPR007647">
    <property type="entry name" value="RNA_pol_Rpb2_5"/>
</dbReference>
<evidence type="ECO:0000256" key="6">
    <source>
        <dbReference type="ARBA" id="ARBA00022723"/>
    </source>
</evidence>
<keyword evidence="5 13" id="KW-0548">Nucleotidyltransferase</keyword>
<comment type="subcellular location">
    <subcellularLocation>
        <location evidence="1">Nucleus</location>
    </subcellularLocation>
</comment>
<dbReference type="InterPro" id="IPR015712">
    <property type="entry name" value="DNA-dir_RNA_pol_su2"/>
</dbReference>
<dbReference type="STRING" id="944018.H8ZDJ7"/>
<dbReference type="GO" id="GO:0003677">
    <property type="term" value="F:DNA binding"/>
    <property type="evidence" value="ECO:0007669"/>
    <property type="project" value="InterPro"/>
</dbReference>
<dbReference type="Pfam" id="PF04561">
    <property type="entry name" value="RNA_pol_Rpb2_2"/>
    <property type="match status" value="1"/>
</dbReference>
<dbReference type="EMBL" id="AKIJ01000001">
    <property type="protein sequence ID" value="KFG27148.1"/>
    <property type="molecule type" value="Genomic_DNA"/>
</dbReference>
<dbReference type="Pfam" id="PF04563">
    <property type="entry name" value="RNA_pol_Rpb2_1"/>
    <property type="match status" value="1"/>
</dbReference>
<accession>H8ZDJ7</accession>
<name>H8ZDJ7_NEMA1</name>
<evidence type="ECO:0000256" key="2">
    <source>
        <dbReference type="ARBA" id="ARBA00006835"/>
    </source>
</evidence>
<dbReference type="EC" id="2.7.7.6" evidence="13"/>
<evidence type="ECO:0000256" key="13">
    <source>
        <dbReference type="RuleBase" id="RU363031"/>
    </source>
</evidence>
<gene>
    <name evidence="21" type="ORF">NERG_01668</name>
    <name evidence="22" type="ORF">NESG_00223</name>
</gene>
<dbReference type="HOGENOM" id="CLU_000524_5_1_1"/>
<keyword evidence="10" id="KW-0539">Nucleus</keyword>
<evidence type="ECO:0000259" key="19">
    <source>
        <dbReference type="Pfam" id="PF04566"/>
    </source>
</evidence>
<feature type="domain" description="RNA polymerase beta subunit protrusion" evidence="17">
    <location>
        <begin position="21"/>
        <end position="422"/>
    </location>
</feature>
<dbReference type="FunFam" id="3.90.1800.10:FF:000002">
    <property type="entry name" value="DNA-directed RNA polymerase subunit beta"/>
    <property type="match status" value="1"/>
</dbReference>
<evidence type="ECO:0000256" key="7">
    <source>
        <dbReference type="ARBA" id="ARBA00022771"/>
    </source>
</evidence>
<dbReference type="Gene3D" id="3.90.1800.10">
    <property type="entry name" value="RNA polymerase alpha subunit dimerisation domain"/>
    <property type="match status" value="1"/>
</dbReference>
<feature type="domain" description="RNA polymerase Rpb2" evidence="16">
    <location>
        <begin position="237"/>
        <end position="375"/>
    </location>
</feature>
<dbReference type="Gene3D" id="3.90.1100.10">
    <property type="match status" value="2"/>
</dbReference>
<dbReference type="FunFam" id="2.40.270.10:FF:000006">
    <property type="entry name" value="DNA-directed RNA polymerase subunit beta"/>
    <property type="match status" value="1"/>
</dbReference>
<keyword evidence="9 13" id="KW-0804">Transcription</keyword>
<evidence type="ECO:0000313" key="22">
    <source>
        <dbReference type="EMBL" id="KFG27148.1"/>
    </source>
</evidence>
<reference evidence="21" key="1">
    <citation type="submission" date="2011-03" db="EMBL/GenBank/DDBJ databases">
        <title>The Genome Sequence of Nematocida sp1 strain ERTm2.</title>
        <authorList>
            <consortium name="The Broad Institute Genome Sequencing Platform"/>
            <consortium name="The Broad Institute Genome Sequencing Center for Infectious Disease"/>
            <person name="Cuomo C."/>
            <person name="Troemel E."/>
            <person name="Young S.K."/>
            <person name="Zeng Q."/>
            <person name="Gargeya S."/>
            <person name="Fitzgerald M."/>
            <person name="Haas B."/>
            <person name="Abouelleil A."/>
            <person name="Alvarado L."/>
            <person name="Arachchi H.M."/>
            <person name="Berlin A."/>
            <person name="Brown A."/>
            <person name="Chapman S.B."/>
            <person name="Chen Z."/>
            <person name="Dunbar C."/>
            <person name="Freedman E."/>
            <person name="Gearin G."/>
            <person name="Gellesch M."/>
            <person name="Goldberg J."/>
            <person name="Griggs A."/>
            <person name="Gujja S."/>
            <person name="Heilman E.R."/>
            <person name="Heiman D."/>
            <person name="Howarth C."/>
            <person name="Larson L."/>
            <person name="Lui A."/>
            <person name="MacDonald P.J.P."/>
            <person name="Mehta T."/>
            <person name="Montmayeur A."/>
            <person name="Murphy C."/>
            <person name="Neiman D."/>
            <person name="Pearson M."/>
            <person name="Priest M."/>
            <person name="Roberts A."/>
            <person name="Saif S."/>
            <person name="Shea T."/>
            <person name="Shenoy N."/>
            <person name="Sisk P."/>
            <person name="Stolte C."/>
            <person name="Sykes S."/>
            <person name="White J."/>
            <person name="Yandava C."/>
            <person name="Wortman J."/>
            <person name="Nusbaum C."/>
            <person name="Birren B."/>
        </authorList>
    </citation>
    <scope>NUCLEOTIDE SEQUENCE</scope>
    <source>
        <strain evidence="21">ERTm2</strain>
    </source>
</reference>
<accession>A0A086J4T0</accession>
<evidence type="ECO:0000256" key="1">
    <source>
        <dbReference type="ARBA" id="ARBA00004123"/>
    </source>
</evidence>
<organism evidence="21">
    <name type="scientific">Nematocida ausubeli (strain ATCC PRA-371 / ERTm2)</name>
    <name type="common">Nematode killer fungus</name>
    <dbReference type="NCBI Taxonomy" id="1913371"/>
    <lineage>
        <taxon>Eukaryota</taxon>
        <taxon>Fungi</taxon>
        <taxon>Fungi incertae sedis</taxon>
        <taxon>Microsporidia</taxon>
        <taxon>Nematocida</taxon>
    </lineage>
</organism>
<dbReference type="InterPro" id="IPR007641">
    <property type="entry name" value="RNA_pol_Rpb2_7"/>
</dbReference>
<dbReference type="InterPro" id="IPR037033">
    <property type="entry name" value="DNA-dir_RNAP_su2_hyb_sf"/>
</dbReference>
<keyword evidence="23" id="KW-1185">Reference proteome</keyword>
<dbReference type="Pfam" id="PF04560">
    <property type="entry name" value="RNA_pol_Rpb2_7"/>
    <property type="match status" value="1"/>
</dbReference>
<keyword evidence="6" id="KW-0479">Metal-binding</keyword>
<feature type="domain" description="DNA-directed RNA polymerase subunit 2 hybrid-binding" evidence="14">
    <location>
        <begin position="679"/>
        <end position="1038"/>
    </location>
</feature>
<dbReference type="GO" id="GO:0005634">
    <property type="term" value="C:nucleus"/>
    <property type="evidence" value="ECO:0007669"/>
    <property type="project" value="UniProtKB-SubCell"/>
</dbReference>
<protein>
    <recommendedName>
        <fullName evidence="13">DNA-directed RNA polymerase subunit beta</fullName>
        <ecNumber evidence="13">2.7.7.6</ecNumber>
    </recommendedName>
</protein>
<keyword evidence="8" id="KW-0862">Zinc</keyword>
<evidence type="ECO:0000256" key="11">
    <source>
        <dbReference type="ARBA" id="ARBA00048552"/>
    </source>
</evidence>
<dbReference type="InterPro" id="IPR007642">
    <property type="entry name" value="RNA_pol_Rpb2_2"/>
</dbReference>
<evidence type="ECO:0000259" key="17">
    <source>
        <dbReference type="Pfam" id="PF04563"/>
    </source>
</evidence>
<dbReference type="Proteomes" id="UP000005622">
    <property type="component" value="Unassembled WGS sequence"/>
</dbReference>
<feature type="domain" description="RNA polymerase Rpb2" evidence="20">
    <location>
        <begin position="629"/>
        <end position="672"/>
    </location>
</feature>
<dbReference type="InterPro" id="IPR014724">
    <property type="entry name" value="RNA_pol_RPB2_OB-fold"/>
</dbReference>
<dbReference type="GO" id="GO:0003899">
    <property type="term" value="F:DNA-directed RNA polymerase activity"/>
    <property type="evidence" value="ECO:0007669"/>
    <property type="project" value="UniProtKB-EC"/>
</dbReference>
<dbReference type="FunFam" id="3.90.1070.20:FF:000002">
    <property type="entry name" value="DNA-directed RNA polymerase subunit beta"/>
    <property type="match status" value="1"/>
</dbReference>
<comment type="similarity">
    <text evidence="2 12">Belongs to the RNA polymerase beta chain family.</text>
</comment>
<dbReference type="InterPro" id="IPR007644">
    <property type="entry name" value="RNA_pol_bsu_protrusion"/>
</dbReference>
<reference evidence="22 23" key="3">
    <citation type="journal article" date="2014" name="Genome Announc.">
        <title>Genome Sequence of the Microsporidian Species Nematocida sp1 Strain ERTm6 (ATCC PRA-372).</title>
        <authorList>
            <person name="Bakowski M.A."/>
            <person name="Priest M."/>
            <person name="Young S."/>
            <person name="Cuomo C.A."/>
            <person name="Troemel E.R."/>
        </authorList>
    </citation>
    <scope>NUCLEOTIDE SEQUENCE [LARGE SCALE GENOMIC DNA]</scope>
    <source>
        <strain evidence="22 23">ERTm6</strain>
    </source>
</reference>
<dbReference type="FunFam" id="2.40.270.10:FF:000011">
    <property type="entry name" value="DNA-directed RNA polymerase subunit beta"/>
    <property type="match status" value="1"/>
</dbReference>
<dbReference type="GO" id="GO:0006351">
    <property type="term" value="P:DNA-templated transcription"/>
    <property type="evidence" value="ECO:0007669"/>
    <property type="project" value="InterPro"/>
</dbReference>
<sequence>MSKLTQEDCWKVVSAFFKDKGLVRQQLDSFNEFIQSTMQEVVDENSKIVLMAHSPTGEEEKARKYTIEFKQIYVSKPPTITEPDGRTSPMFPNDARVRSLTYSASLYIDIVKTEHIGDEEVESRTYKRMPIGSIPIMLRSLYCVYSNTDDKDMNRIEECTYDQGGYFIVNGSEKVLIAHERMASNLVYIFKKAPPSPYLYTAEMRSVPDHGLRLPSSLTIRLVARSSDNASGGGYFLRALLPHAKQDVPVVVIFRALGFVSDKEILEHICYDFSDTEMLSMLRPSIEEAFVIQDQGVALDYIGKRVAPAGFSKEKRIKFAKDLFQREFLPHVGTKEFCETKKAYLLGYTINKLLMVALGRRSEEDRDHYGRKRLDLAGPLMAGLFRMLFKKMSNELAKYMQRCIDGNKDLNLIVGLRTSTLTNGLRYSLATGNWGEQSKSMQARAGVAQVLNRYNYISTLSHLRRVNTPIGRDGKLAKPRQLHSSHWGMVCPAETPEGQACGLVKNFALMSHISVGSNSSIVVELLEECGLEGLEEVSPTAIAGATKVLVNGSWVGVHRSPDDLIGTLKYLRRSGELSSEIGIVRDLREKEIRINTDGGRACRPLFIVEKGVLRIEHFLEANRHRAFTWDELMADGCVEFLDVEEEETAMIAVKTSDLRNTEIMYTHCEIQPATMLGVCASVVPFPDHNQSPRNTYQSAMGKQAMGMYATNFLMRMDSLSNVLCYPQKPLVITQSMNFLQFRELPSGQNAMVAIACYSGYNQEDSVVMNRGAVDRGLFRSFFYRTYSDMESRTKPEEQECFMKPDRRSVQRMKNANYEKLDIDGLVPPGTRVSGEDVLIGKAVSTPDGYKDASTTMRGTESGVVDRVILTTKDGYRYARIRVRSARTPQMGDKFASRHGQKGTIGIMLSPEDMPFTADGITPDIIINPHAIPSRMTIGHLVECLLGKVSCMTGKEGDATPFTGLSVEEISEELQKHGYQKRGFEVMYSGFTGRKMRSQIFIGPTYYQRLKHMVADKIHARAHGPVQILTRQPVEGRSRDGGLRFGEMERDCMISHGAAMFLKERLCDVSDKFEVFICNDCGLFCAGNKDRGLYLCQLCGTRTNVSMVYMPYAFKLLVQEMMTMCISVQMRLETWKKI</sequence>
<evidence type="ECO:0000256" key="9">
    <source>
        <dbReference type="ARBA" id="ARBA00023163"/>
    </source>
</evidence>
<keyword evidence="4 13" id="KW-0808">Transferase</keyword>
<evidence type="ECO:0000259" key="18">
    <source>
        <dbReference type="Pfam" id="PF04565"/>
    </source>
</evidence>
<dbReference type="InterPro" id="IPR007121">
    <property type="entry name" value="RNA_pol_bsu_CS"/>
</dbReference>
<evidence type="ECO:0000256" key="5">
    <source>
        <dbReference type="ARBA" id="ARBA00022695"/>
    </source>
</evidence>
<comment type="catalytic activity">
    <reaction evidence="11 13">
        <text>RNA(n) + a ribonucleoside 5'-triphosphate = RNA(n+1) + diphosphate</text>
        <dbReference type="Rhea" id="RHEA:21248"/>
        <dbReference type="Rhea" id="RHEA-COMP:14527"/>
        <dbReference type="Rhea" id="RHEA-COMP:17342"/>
        <dbReference type="ChEBI" id="CHEBI:33019"/>
        <dbReference type="ChEBI" id="CHEBI:61557"/>
        <dbReference type="ChEBI" id="CHEBI:140395"/>
        <dbReference type="EC" id="2.7.7.6"/>
    </reaction>
</comment>